<dbReference type="Proteomes" id="UP000002497">
    <property type="component" value="Unassembled WGS sequence"/>
</dbReference>
<protein>
    <submittedName>
        <fullName evidence="1">Uncharacterized protein</fullName>
    </submittedName>
</protein>
<evidence type="ECO:0000313" key="2">
    <source>
        <dbReference type="Proteomes" id="UP000002497"/>
    </source>
</evidence>
<dbReference type="VEuPathDB" id="FungiDB:CPSG_04513"/>
<reference evidence="2" key="1">
    <citation type="journal article" date="2010" name="Genome Res.">
        <title>Population genomic sequencing of Coccidioides fungi reveals recent hybridization and transposon control.</title>
        <authorList>
            <person name="Neafsey D.E."/>
            <person name="Barker B.M."/>
            <person name="Sharpton T.J."/>
            <person name="Stajich J.E."/>
            <person name="Park D.J."/>
            <person name="Whiston E."/>
            <person name="Hung C.-Y."/>
            <person name="McMahan C."/>
            <person name="White J."/>
            <person name="Sykes S."/>
            <person name="Heiman D."/>
            <person name="Young S."/>
            <person name="Zeng Q."/>
            <person name="Abouelleil A."/>
            <person name="Aftuck L."/>
            <person name="Bessette D."/>
            <person name="Brown A."/>
            <person name="FitzGerald M."/>
            <person name="Lui A."/>
            <person name="Macdonald J.P."/>
            <person name="Priest M."/>
            <person name="Orbach M.J."/>
            <person name="Galgiani J.N."/>
            <person name="Kirkland T.N."/>
            <person name="Cole G.T."/>
            <person name="Birren B.W."/>
            <person name="Henn M.R."/>
            <person name="Taylor J.W."/>
            <person name="Rounsley S.D."/>
        </authorList>
    </citation>
    <scope>NUCLEOTIDE SEQUENCE [LARGE SCALE GENOMIC DNA]</scope>
    <source>
        <strain evidence="2">RMSCC 757 / Silveira</strain>
    </source>
</reference>
<dbReference type="AlphaFoldDB" id="E9D4H4"/>
<name>E9D4H4_COCPS</name>
<sequence>MIHLVYEPIRGSSISANETCRADKASTQLPQQQSGQCRLAPGSYVTVFGPDPSSGGLLPTPSRHTRSALGLTLEHPIGSESLKFGDGLIFVVGFTGANETDWSESRLNCPPSTSPALHQLTCSYRMKPAANDLESRSLVTTSLVLIKMRILCTLIKRAGGEVS</sequence>
<organism evidence="2">
    <name type="scientific">Coccidioides posadasii (strain RMSCC 757 / Silveira)</name>
    <name type="common">Valley fever fungus</name>
    <dbReference type="NCBI Taxonomy" id="443226"/>
    <lineage>
        <taxon>Eukaryota</taxon>
        <taxon>Fungi</taxon>
        <taxon>Dikarya</taxon>
        <taxon>Ascomycota</taxon>
        <taxon>Pezizomycotina</taxon>
        <taxon>Eurotiomycetes</taxon>
        <taxon>Eurotiomycetidae</taxon>
        <taxon>Onygenales</taxon>
        <taxon>Onygenaceae</taxon>
        <taxon>Coccidioides</taxon>
    </lineage>
</organism>
<gene>
    <name evidence="1" type="ORF">CPSG_04513</name>
</gene>
<proteinExistence type="predicted"/>
<evidence type="ECO:0000313" key="1">
    <source>
        <dbReference type="EMBL" id="EFW18967.1"/>
    </source>
</evidence>
<dbReference type="HOGENOM" id="CLU_1626890_0_0_1"/>
<keyword evidence="2" id="KW-1185">Reference proteome</keyword>
<dbReference type="EMBL" id="GL636491">
    <property type="protein sequence ID" value="EFW18967.1"/>
    <property type="molecule type" value="Genomic_DNA"/>
</dbReference>
<reference evidence="2" key="2">
    <citation type="submission" date="2010-03" db="EMBL/GenBank/DDBJ databases">
        <title>The genome sequence of Coccidioides posadasii strain Silveira.</title>
        <authorList>
            <consortium name="The Broad Institute Genome Sequencing Center for Infectious Disease"/>
            <person name="Neafsey D."/>
            <person name="Orbach M."/>
            <person name="Henn M.R."/>
            <person name="Cole G.T."/>
            <person name="Galgiani J."/>
            <person name="Gardner M.J."/>
            <person name="Kirkland T.N."/>
            <person name="Taylor J.W."/>
            <person name="Young S.K."/>
            <person name="Zeng Q."/>
            <person name="Koehrsen M."/>
            <person name="Alvarado L."/>
            <person name="Berlin A."/>
            <person name="Borenstein D."/>
            <person name="Chapman S.B."/>
            <person name="Chen Z."/>
            <person name="Engels R."/>
            <person name="Freedman E."/>
            <person name="Gellesch M."/>
            <person name="Goldberg J."/>
            <person name="Griggs A."/>
            <person name="Gujja S."/>
            <person name="Heilman E."/>
            <person name="Heiman D."/>
            <person name="Howarth C."/>
            <person name="Jen D."/>
            <person name="Larson L."/>
            <person name="Mehta T."/>
            <person name="Neiman D."/>
            <person name="Park D."/>
            <person name="Pearson M."/>
            <person name="Richards J."/>
            <person name="Roberts A."/>
            <person name="Saif S."/>
            <person name="Shea T."/>
            <person name="Shenoy N."/>
            <person name="Sisk P."/>
            <person name="Stolte C."/>
            <person name="Sykes S."/>
            <person name="Walk T."/>
            <person name="White J."/>
            <person name="Yandava C."/>
            <person name="Haas B."/>
            <person name="Nusbaum C."/>
            <person name="Birren B."/>
        </authorList>
    </citation>
    <scope>NUCLEOTIDE SEQUENCE [LARGE SCALE GENOMIC DNA]</scope>
    <source>
        <strain evidence="2">RMSCC 757 / Silveira</strain>
    </source>
</reference>
<accession>E9D4H4</accession>